<dbReference type="InterPro" id="IPR050010">
    <property type="entry name" value="ETEC_3214_dom"/>
</dbReference>
<dbReference type="EMBL" id="JBGOOT010000002">
    <property type="protein sequence ID" value="MEZ8194270.1"/>
    <property type="molecule type" value="Genomic_DNA"/>
</dbReference>
<organism evidence="1 2">
    <name type="scientific">Vibrio cortegadensis</name>
    <dbReference type="NCBI Taxonomy" id="1328770"/>
    <lineage>
        <taxon>Bacteria</taxon>
        <taxon>Pseudomonadati</taxon>
        <taxon>Pseudomonadota</taxon>
        <taxon>Gammaproteobacteria</taxon>
        <taxon>Vibrionales</taxon>
        <taxon>Vibrionaceae</taxon>
        <taxon>Vibrio</taxon>
    </lineage>
</organism>
<name>A0ABV4M3R9_9VIBR</name>
<accession>A0ABV4M3R9</accession>
<proteinExistence type="predicted"/>
<comment type="caution">
    <text evidence="1">The sequence shown here is derived from an EMBL/GenBank/DDBJ whole genome shotgun (WGS) entry which is preliminary data.</text>
</comment>
<reference evidence="1 2" key="1">
    <citation type="submission" date="2024-06" db="EMBL/GenBank/DDBJ databases">
        <authorList>
            <person name="Steensen K."/>
            <person name="Seneca J."/>
            <person name="Bartlau N."/>
            <person name="Yu A.X."/>
            <person name="Polz M.F."/>
        </authorList>
    </citation>
    <scope>NUCLEOTIDE SEQUENCE [LARGE SCALE GENOMIC DNA]</scope>
    <source>
        <strain evidence="1 2">FF146</strain>
    </source>
</reference>
<keyword evidence="2" id="KW-1185">Reference proteome</keyword>
<sequence>MNDAVENEEQTVEISGFEFSWKVFIPWISLVAIALGQINDTWDGVLKIWEFGQSTMSDEPSRNRLNKIYINADSGILEETLGSPVYTKQLQNGDIVTYYKDRNFILSAISKDNIIAAFLVFPQEGFTPNTSEHAGGPNYIGMPFDKSTEFVDSYLNVARIGSYYIEEISGGKFDLLYSSVGGVSEYLGQFSPKQSETLTELNSQMLLGEDYQETLKTLRHQFTPNFFGYSSIGTEELEQAILTYLEYELLTNKIG</sequence>
<dbReference type="RefSeq" id="WP_371729838.1">
    <property type="nucleotide sequence ID" value="NZ_JBGOOT010000002.1"/>
</dbReference>
<gene>
    <name evidence="1" type="ORF">ACED38_05130</name>
</gene>
<dbReference type="Proteomes" id="UP001569153">
    <property type="component" value="Unassembled WGS sequence"/>
</dbReference>
<evidence type="ECO:0000313" key="1">
    <source>
        <dbReference type="EMBL" id="MEZ8194270.1"/>
    </source>
</evidence>
<dbReference type="NCBIfam" id="NF043066">
    <property type="entry name" value="ETEC_3214_dom"/>
    <property type="match status" value="1"/>
</dbReference>
<protein>
    <submittedName>
        <fullName evidence="1">ETEC_3214 domain-containing protein</fullName>
    </submittedName>
</protein>
<evidence type="ECO:0000313" key="2">
    <source>
        <dbReference type="Proteomes" id="UP001569153"/>
    </source>
</evidence>